<evidence type="ECO:0000313" key="2">
    <source>
        <dbReference type="Proteomes" id="UP000887561"/>
    </source>
</evidence>
<dbReference type="WBParaSite" id="scaffold13001_cov205.g16641">
    <property type="protein sequence ID" value="scaffold13001_cov205.g16641"/>
    <property type="gene ID" value="scaffold13001_cov205.g16641"/>
</dbReference>
<evidence type="ECO:0000313" key="3">
    <source>
        <dbReference type="WBParaSite" id="scaffold13001_cov205.g16641"/>
    </source>
</evidence>
<dbReference type="Proteomes" id="UP000887561">
    <property type="component" value="Unplaced"/>
</dbReference>
<feature type="region of interest" description="Disordered" evidence="1">
    <location>
        <begin position="165"/>
        <end position="201"/>
    </location>
</feature>
<name>A0A915LMA7_MELJA</name>
<feature type="region of interest" description="Disordered" evidence="1">
    <location>
        <begin position="223"/>
        <end position="266"/>
    </location>
</feature>
<sequence length="266" mass="29457">MAPTKSIAVWLREWISRIDGNSIYTTDGKVIFCEACQQKVINLFFKQHLMRQQAPATQFFQLNQHNSTEKHKANVERREKKTDKENIGLKKEKALLLCTDAALYMRKAAKQLKKSSTCPQHLLHHSPRRVNMQTQTEVSSIAFSNQTTGFGSRITRTFSVIGGVAGSSGGNEERGLKGSPVGKKENKLKEAPEDVLNEPEGRGEIVSEMLAGTIRGLAQTVSRTATSGIKSKELKGTTYSLKQKREKEDDSTSSPEFGWGQLSTAG</sequence>
<organism evidence="2 3">
    <name type="scientific">Meloidogyne javanica</name>
    <name type="common">Root-knot nematode worm</name>
    <dbReference type="NCBI Taxonomy" id="6303"/>
    <lineage>
        <taxon>Eukaryota</taxon>
        <taxon>Metazoa</taxon>
        <taxon>Ecdysozoa</taxon>
        <taxon>Nematoda</taxon>
        <taxon>Chromadorea</taxon>
        <taxon>Rhabditida</taxon>
        <taxon>Tylenchina</taxon>
        <taxon>Tylenchomorpha</taxon>
        <taxon>Tylenchoidea</taxon>
        <taxon>Meloidogynidae</taxon>
        <taxon>Meloidogyninae</taxon>
        <taxon>Meloidogyne</taxon>
        <taxon>Meloidogyne incognita group</taxon>
    </lineage>
</organism>
<reference evidence="3" key="1">
    <citation type="submission" date="2022-11" db="UniProtKB">
        <authorList>
            <consortium name="WormBaseParasite"/>
        </authorList>
    </citation>
    <scope>IDENTIFICATION</scope>
</reference>
<evidence type="ECO:0000256" key="1">
    <source>
        <dbReference type="SAM" id="MobiDB-lite"/>
    </source>
</evidence>
<accession>A0A915LMA7</accession>
<dbReference type="AlphaFoldDB" id="A0A915LMA7"/>
<proteinExistence type="predicted"/>
<feature type="compositionally biased region" description="Basic and acidic residues" evidence="1">
    <location>
        <begin position="171"/>
        <end position="192"/>
    </location>
</feature>
<keyword evidence="2" id="KW-1185">Reference proteome</keyword>
<protein>
    <submittedName>
        <fullName evidence="3">Uncharacterized protein</fullName>
    </submittedName>
</protein>